<dbReference type="AlphaFoldDB" id="A0A4R2QQZ3"/>
<protein>
    <recommendedName>
        <fullName evidence="3">Nitroimidazol reductase NimA-like FMN-containing flavoprotein (Pyridoxamine 5'-phosphate oxidase superfamily)</fullName>
    </recommendedName>
</protein>
<dbReference type="Gene3D" id="2.30.110.10">
    <property type="entry name" value="Electron Transport, Fmn-binding Protein, Chain A"/>
    <property type="match status" value="1"/>
</dbReference>
<keyword evidence="2" id="KW-1185">Reference proteome</keyword>
<comment type="caution">
    <text evidence="1">The sequence shown here is derived from an EMBL/GenBank/DDBJ whole genome shotgun (WGS) entry which is preliminary data.</text>
</comment>
<evidence type="ECO:0000313" key="2">
    <source>
        <dbReference type="Proteomes" id="UP000294911"/>
    </source>
</evidence>
<dbReference type="OrthoDB" id="116031at2"/>
<dbReference type="Proteomes" id="UP000294911">
    <property type="component" value="Unassembled WGS sequence"/>
</dbReference>
<accession>A0A4R2QQZ3</accession>
<dbReference type="InterPro" id="IPR012349">
    <property type="entry name" value="Split_barrel_FMN-bd"/>
</dbReference>
<organism evidence="1 2">
    <name type="scientific">Tamaricihabitans halophyticus</name>
    <dbReference type="NCBI Taxonomy" id="1262583"/>
    <lineage>
        <taxon>Bacteria</taxon>
        <taxon>Bacillati</taxon>
        <taxon>Actinomycetota</taxon>
        <taxon>Actinomycetes</taxon>
        <taxon>Pseudonocardiales</taxon>
        <taxon>Pseudonocardiaceae</taxon>
        <taxon>Tamaricihabitans</taxon>
    </lineage>
</organism>
<evidence type="ECO:0000313" key="1">
    <source>
        <dbReference type="EMBL" id="TCP52037.1"/>
    </source>
</evidence>
<evidence type="ECO:0008006" key="3">
    <source>
        <dbReference type="Google" id="ProtNLM"/>
    </source>
</evidence>
<dbReference type="SUPFAM" id="SSF50475">
    <property type="entry name" value="FMN-binding split barrel"/>
    <property type="match status" value="1"/>
</dbReference>
<dbReference type="Pfam" id="PF12900">
    <property type="entry name" value="Pyridox_ox_2"/>
    <property type="match status" value="1"/>
</dbReference>
<gene>
    <name evidence="1" type="ORF">EV191_106201</name>
</gene>
<dbReference type="RefSeq" id="WP_132877888.1">
    <property type="nucleotide sequence ID" value="NZ_SLXQ01000006.1"/>
</dbReference>
<reference evidence="1 2" key="1">
    <citation type="submission" date="2019-03" db="EMBL/GenBank/DDBJ databases">
        <title>Genomic Encyclopedia of Type Strains, Phase IV (KMG-IV): sequencing the most valuable type-strain genomes for metagenomic binning, comparative biology and taxonomic classification.</title>
        <authorList>
            <person name="Goeker M."/>
        </authorList>
    </citation>
    <scope>NUCLEOTIDE SEQUENCE [LARGE SCALE GENOMIC DNA]</scope>
    <source>
        <strain evidence="1 2">DSM 45765</strain>
    </source>
</reference>
<dbReference type="InterPro" id="IPR024747">
    <property type="entry name" value="Pyridox_Oxase-rel"/>
</dbReference>
<proteinExistence type="predicted"/>
<dbReference type="PANTHER" id="PTHR34071:SF2">
    <property type="entry name" value="FLAVIN-NUCLEOTIDE-BINDING PROTEIN"/>
    <property type="match status" value="1"/>
</dbReference>
<dbReference type="EMBL" id="SLXQ01000006">
    <property type="protein sequence ID" value="TCP52037.1"/>
    <property type="molecule type" value="Genomic_DNA"/>
</dbReference>
<name>A0A4R2QQZ3_9PSEU</name>
<sequence length="225" mass="24396">MTLSPTSRSTIQRAKKRAVTDRAALHAVLDAGLVCHLGFLRENAPVVLPTGYGRDGDTLFLHGSSGAFSLRTAGQREEICVTVTLLDGLVYARAVFHYSVNYRSAVIHGVPEVVNERDDKLHALRVVSEHLAPGSWDYSREPTKQELAKTTVLALDLTEAAVKIRNGPPVDDDEDVEAGDRWAGVLPLHAQWGDPRPCTLLPDGVAIPEHVLGRASQPYAPVPEA</sequence>
<dbReference type="PANTHER" id="PTHR34071">
    <property type="entry name" value="5-NITROIMIDAZOLE ANTIBIOTICS RESISTANCE PROTEIN, NIMA-FAMILY-RELATED PROTEIN-RELATED"/>
    <property type="match status" value="1"/>
</dbReference>